<dbReference type="Proteomes" id="UP000219621">
    <property type="component" value="Unassembled WGS sequence"/>
</dbReference>
<dbReference type="InterPro" id="IPR005337">
    <property type="entry name" value="RapZ-like"/>
</dbReference>
<evidence type="ECO:0000313" key="8">
    <source>
        <dbReference type="Proteomes" id="UP000219621"/>
    </source>
</evidence>
<dbReference type="HAMAP" id="MF_00636">
    <property type="entry name" value="RapZ_like"/>
    <property type="match status" value="1"/>
</dbReference>
<evidence type="ECO:0000259" key="5">
    <source>
        <dbReference type="Pfam" id="PF03668"/>
    </source>
</evidence>
<dbReference type="OrthoDB" id="9784461at2"/>
<dbReference type="InterPro" id="IPR053931">
    <property type="entry name" value="RapZ_C"/>
</dbReference>
<organism evidence="7 8">
    <name type="scientific">Caenispirillum bisanense</name>
    <dbReference type="NCBI Taxonomy" id="414052"/>
    <lineage>
        <taxon>Bacteria</taxon>
        <taxon>Pseudomonadati</taxon>
        <taxon>Pseudomonadota</taxon>
        <taxon>Alphaproteobacteria</taxon>
        <taxon>Rhodospirillales</taxon>
        <taxon>Novispirillaceae</taxon>
        <taxon>Caenispirillum</taxon>
    </lineage>
</organism>
<gene>
    <name evidence="7" type="ORF">SAMN05421508_108191</name>
</gene>
<dbReference type="Pfam" id="PF03668">
    <property type="entry name" value="RapZ-like_N"/>
    <property type="match status" value="1"/>
</dbReference>
<feature type="domain" description="RapZ-like N-terminal" evidence="5">
    <location>
        <begin position="28"/>
        <end position="178"/>
    </location>
</feature>
<evidence type="ECO:0000256" key="2">
    <source>
        <dbReference type="ARBA" id="ARBA00022840"/>
    </source>
</evidence>
<accession>A0A286GU39</accession>
<name>A0A286GU39_9PROT</name>
<dbReference type="GO" id="GO:0005525">
    <property type="term" value="F:GTP binding"/>
    <property type="evidence" value="ECO:0007669"/>
    <property type="project" value="UniProtKB-UniRule"/>
</dbReference>
<dbReference type="NCBIfam" id="NF003828">
    <property type="entry name" value="PRK05416.1"/>
    <property type="match status" value="1"/>
</dbReference>
<dbReference type="Gene3D" id="3.40.50.300">
    <property type="entry name" value="P-loop containing nucleotide triphosphate hydrolases"/>
    <property type="match status" value="1"/>
</dbReference>
<keyword evidence="3 4" id="KW-0342">GTP-binding</keyword>
<dbReference type="InterPro" id="IPR027417">
    <property type="entry name" value="P-loop_NTPase"/>
</dbReference>
<evidence type="ECO:0000256" key="4">
    <source>
        <dbReference type="HAMAP-Rule" id="MF_00636"/>
    </source>
</evidence>
<feature type="binding site" evidence="4">
    <location>
        <begin position="81"/>
        <end position="84"/>
    </location>
    <ligand>
        <name>GTP</name>
        <dbReference type="ChEBI" id="CHEBI:37565"/>
    </ligand>
</feature>
<evidence type="ECO:0000256" key="3">
    <source>
        <dbReference type="ARBA" id="ARBA00023134"/>
    </source>
</evidence>
<dbReference type="Pfam" id="PF22740">
    <property type="entry name" value="PapZ_C"/>
    <property type="match status" value="1"/>
</dbReference>
<dbReference type="PANTHER" id="PTHR30448">
    <property type="entry name" value="RNASE ADAPTER PROTEIN RAPZ"/>
    <property type="match status" value="1"/>
</dbReference>
<keyword evidence="8" id="KW-1185">Reference proteome</keyword>
<sequence length="320" mass="35313">MTVERDTAPPAAAQDHQAPLAVGGAGRVVVVTGLSGAGKTTALKALEDMGWEAVDNLPLALLDGLLHAGGGIRRPLALGIDIRTRDFDVAALKRIMAALRAENDLDARLLFLDSDTEVLMRRFTETRRRHPLAVDLPLLDGIQIERQMLKPLRDAADVVMDTTRRPPRELRADLENLFALGVSPGLTVCVTSFGFREGLPRDADLVFDVRFLTNPHYVPDLKPFTGLDARVAAYVEGDPDWGAFYGNLTTLLDPLLPRYEAEGKSYLTIAIGCTGGKHRSVFTADRLARWLRERGLRVIVRHRDVDPQALPEGWEKRETL</sequence>
<feature type="domain" description="RapZ C-terminal" evidence="6">
    <location>
        <begin position="187"/>
        <end position="305"/>
    </location>
</feature>
<protein>
    <submittedName>
        <fullName evidence="7">UPF0042 nucleotide-binding protein</fullName>
    </submittedName>
</protein>
<keyword evidence="1 4" id="KW-0547">Nucleotide-binding</keyword>
<reference evidence="7 8" key="1">
    <citation type="submission" date="2017-09" db="EMBL/GenBank/DDBJ databases">
        <authorList>
            <person name="Ehlers B."/>
            <person name="Leendertz F.H."/>
        </authorList>
    </citation>
    <scope>NUCLEOTIDE SEQUENCE [LARGE SCALE GENOMIC DNA]</scope>
    <source>
        <strain evidence="7 8">USBA 140</strain>
    </source>
</reference>
<dbReference type="PANTHER" id="PTHR30448:SF0">
    <property type="entry name" value="RNASE ADAPTER PROTEIN RAPZ"/>
    <property type="match status" value="1"/>
</dbReference>
<dbReference type="AlphaFoldDB" id="A0A286GU39"/>
<dbReference type="SUPFAM" id="SSF52540">
    <property type="entry name" value="P-loop containing nucleoside triphosphate hydrolases"/>
    <property type="match status" value="1"/>
</dbReference>
<dbReference type="GO" id="GO:0005524">
    <property type="term" value="F:ATP binding"/>
    <property type="evidence" value="ECO:0007669"/>
    <property type="project" value="UniProtKB-UniRule"/>
</dbReference>
<proteinExistence type="inferred from homology"/>
<evidence type="ECO:0000256" key="1">
    <source>
        <dbReference type="ARBA" id="ARBA00022741"/>
    </source>
</evidence>
<dbReference type="InterPro" id="IPR053930">
    <property type="entry name" value="RapZ-like_N"/>
</dbReference>
<evidence type="ECO:0000259" key="6">
    <source>
        <dbReference type="Pfam" id="PF22740"/>
    </source>
</evidence>
<feature type="binding site" evidence="4">
    <location>
        <begin position="33"/>
        <end position="40"/>
    </location>
    <ligand>
        <name>ATP</name>
        <dbReference type="ChEBI" id="CHEBI:30616"/>
    </ligand>
</feature>
<dbReference type="EMBL" id="OCNJ01000008">
    <property type="protein sequence ID" value="SOD99020.1"/>
    <property type="molecule type" value="Genomic_DNA"/>
</dbReference>
<keyword evidence="2 4" id="KW-0067">ATP-binding</keyword>
<dbReference type="PIRSF" id="PIRSF005052">
    <property type="entry name" value="P-loopkin"/>
    <property type="match status" value="1"/>
</dbReference>
<dbReference type="RefSeq" id="WP_097280587.1">
    <property type="nucleotide sequence ID" value="NZ_OCNJ01000008.1"/>
</dbReference>
<evidence type="ECO:0000313" key="7">
    <source>
        <dbReference type="EMBL" id="SOD99020.1"/>
    </source>
</evidence>